<proteinExistence type="predicted"/>
<name>A0A2Z2P5D2_9GAMM</name>
<organism evidence="2 3">
    <name type="scientific">Granulosicoccus antarcticus IMCC3135</name>
    <dbReference type="NCBI Taxonomy" id="1192854"/>
    <lineage>
        <taxon>Bacteria</taxon>
        <taxon>Pseudomonadati</taxon>
        <taxon>Pseudomonadota</taxon>
        <taxon>Gammaproteobacteria</taxon>
        <taxon>Chromatiales</taxon>
        <taxon>Granulosicoccaceae</taxon>
        <taxon>Granulosicoccus</taxon>
    </lineage>
</organism>
<dbReference type="EMBL" id="CP018632">
    <property type="protein sequence ID" value="ASJ75897.1"/>
    <property type="molecule type" value="Genomic_DNA"/>
</dbReference>
<dbReference type="AlphaFoldDB" id="A0A2Z2P5D2"/>
<gene>
    <name evidence="2" type="ORF">IMCC3135_29230</name>
</gene>
<feature type="region of interest" description="Disordered" evidence="1">
    <location>
        <begin position="170"/>
        <end position="191"/>
    </location>
</feature>
<protein>
    <submittedName>
        <fullName evidence="2">Uncharacterized protein</fullName>
    </submittedName>
</protein>
<sequence>MTNMMSLTDTKEDDQPSLYMMPSIEARMDLAKLGDLLPDSVLQYCKSTQDVYESGNLTATRVMVQSALSAVFSNFLPHGNSSSSLSKTVQDSLPSIDIDLPLSNLASSLRKGEHLDALLNSPESASRETADVLMLLVEKLVSFLFVIPTEFEELNQRLIELSRELPANEPNVESDVDVDAVPDVAPDSKAA</sequence>
<dbReference type="Proteomes" id="UP000250079">
    <property type="component" value="Chromosome"/>
</dbReference>
<evidence type="ECO:0000256" key="1">
    <source>
        <dbReference type="SAM" id="MobiDB-lite"/>
    </source>
</evidence>
<dbReference type="KEGG" id="gai:IMCC3135_29230"/>
<evidence type="ECO:0000313" key="3">
    <source>
        <dbReference type="Proteomes" id="UP000250079"/>
    </source>
</evidence>
<keyword evidence="3" id="KW-1185">Reference proteome</keyword>
<evidence type="ECO:0000313" key="2">
    <source>
        <dbReference type="EMBL" id="ASJ75897.1"/>
    </source>
</evidence>
<feature type="compositionally biased region" description="Low complexity" evidence="1">
    <location>
        <begin position="181"/>
        <end position="191"/>
    </location>
</feature>
<accession>A0A2Z2P5D2</accession>
<reference evidence="2 3" key="1">
    <citation type="submission" date="2016-12" db="EMBL/GenBank/DDBJ databases">
        <authorList>
            <person name="Song W.-J."/>
            <person name="Kurnit D.M."/>
        </authorList>
    </citation>
    <scope>NUCLEOTIDE SEQUENCE [LARGE SCALE GENOMIC DNA]</scope>
    <source>
        <strain evidence="2 3">IMCC3135</strain>
    </source>
</reference>